<gene>
    <name evidence="8" type="primary">cntI_1</name>
    <name evidence="8" type="ORF">LMG26411_03312</name>
</gene>
<evidence type="ECO:0000256" key="3">
    <source>
        <dbReference type="ARBA" id="ARBA00022989"/>
    </source>
</evidence>
<reference evidence="8 9" key="1">
    <citation type="submission" date="2021-03" db="EMBL/GenBank/DDBJ databases">
        <authorList>
            <person name="Peeters C."/>
        </authorList>
    </citation>
    <scope>NUCLEOTIDE SEQUENCE [LARGE SCALE GENOMIC DNA]</scope>
    <source>
        <strain evidence="8 9">LMG 26411</strain>
    </source>
</reference>
<evidence type="ECO:0000256" key="4">
    <source>
        <dbReference type="ARBA" id="ARBA00023136"/>
    </source>
</evidence>
<feature type="domain" description="EamA" evidence="7">
    <location>
        <begin position="41"/>
        <end position="173"/>
    </location>
</feature>
<name>A0ABM8TID1_9BURK</name>
<evidence type="ECO:0000256" key="6">
    <source>
        <dbReference type="SAM" id="Phobius"/>
    </source>
</evidence>
<dbReference type="Pfam" id="PF00892">
    <property type="entry name" value="EamA"/>
    <property type="match status" value="2"/>
</dbReference>
<dbReference type="InterPro" id="IPR000620">
    <property type="entry name" value="EamA_dom"/>
</dbReference>
<keyword evidence="9" id="KW-1185">Reference proteome</keyword>
<dbReference type="SUPFAM" id="SSF103481">
    <property type="entry name" value="Multidrug resistance efflux transporter EmrE"/>
    <property type="match status" value="2"/>
</dbReference>
<comment type="subcellular location">
    <subcellularLocation>
        <location evidence="1">Membrane</location>
        <topology evidence="1">Multi-pass membrane protein</topology>
    </subcellularLocation>
</comment>
<feature type="transmembrane region" description="Helical" evidence="6">
    <location>
        <begin position="214"/>
        <end position="233"/>
    </location>
</feature>
<dbReference type="PANTHER" id="PTHR22911:SF6">
    <property type="entry name" value="SOLUTE CARRIER FAMILY 35 MEMBER G1"/>
    <property type="match status" value="1"/>
</dbReference>
<dbReference type="EMBL" id="CAJPVI010000019">
    <property type="protein sequence ID" value="CAG2148353.1"/>
    <property type="molecule type" value="Genomic_DNA"/>
</dbReference>
<feature type="transmembrane region" description="Helical" evidence="6">
    <location>
        <begin position="239"/>
        <end position="257"/>
    </location>
</feature>
<feature type="region of interest" description="Disordered" evidence="5">
    <location>
        <begin position="319"/>
        <end position="344"/>
    </location>
</feature>
<feature type="transmembrane region" description="Helical" evidence="6">
    <location>
        <begin position="104"/>
        <end position="125"/>
    </location>
</feature>
<sequence>MALRSGCKAWPLRIATQGHGTMKPRSHRHLDPPSSLAMQSLWMLFAAFSFSLMGVGVKLASEFYTTGEIVFYRSVIGVAIMWALMASTGVSVRTPHMLTHIKRSVFGVTALLLWFTSITLLPLATAMTLNYMSPVWIALILGASAALAGTAANADKKLIIAILMSFAGVLFLLQPSVGKDQFTGGLVGLISGMFTALAYVEVRQLGQLGEPEHRIVFYFSAVGMVVGLVWMLYSGPTAHTWHGAGLLAAIGILATLGQTAMTRAYKRGNTLLTANLQYAGIVFSSIWGMLIWSDRLNWISWLGMGLIIASGIATTLARARQDSGEEPTPDTPVKSPEAEVHPEV</sequence>
<evidence type="ECO:0000256" key="2">
    <source>
        <dbReference type="ARBA" id="ARBA00022692"/>
    </source>
</evidence>
<evidence type="ECO:0000256" key="5">
    <source>
        <dbReference type="SAM" id="MobiDB-lite"/>
    </source>
</evidence>
<feature type="transmembrane region" description="Helical" evidence="6">
    <location>
        <begin position="158"/>
        <end position="176"/>
    </location>
</feature>
<dbReference type="PANTHER" id="PTHR22911">
    <property type="entry name" value="ACYL-MALONYL CONDENSING ENZYME-RELATED"/>
    <property type="match status" value="1"/>
</dbReference>
<evidence type="ECO:0000313" key="9">
    <source>
        <dbReference type="Proteomes" id="UP000672657"/>
    </source>
</evidence>
<keyword evidence="4 6" id="KW-0472">Membrane</keyword>
<keyword evidence="2 6" id="KW-0812">Transmembrane</keyword>
<feature type="transmembrane region" description="Helical" evidence="6">
    <location>
        <begin position="269"/>
        <end position="292"/>
    </location>
</feature>
<feature type="transmembrane region" description="Helical" evidence="6">
    <location>
        <begin position="298"/>
        <end position="317"/>
    </location>
</feature>
<comment type="caution">
    <text evidence="8">The sequence shown here is derived from an EMBL/GenBank/DDBJ whole genome shotgun (WGS) entry which is preliminary data.</text>
</comment>
<dbReference type="Proteomes" id="UP000672657">
    <property type="component" value="Unassembled WGS sequence"/>
</dbReference>
<accession>A0ABM8TID1</accession>
<feature type="transmembrane region" description="Helical" evidence="6">
    <location>
        <begin position="36"/>
        <end position="57"/>
    </location>
</feature>
<evidence type="ECO:0000259" key="7">
    <source>
        <dbReference type="Pfam" id="PF00892"/>
    </source>
</evidence>
<keyword evidence="3 6" id="KW-1133">Transmembrane helix</keyword>
<feature type="transmembrane region" description="Helical" evidence="6">
    <location>
        <begin position="131"/>
        <end position="151"/>
    </location>
</feature>
<evidence type="ECO:0000256" key="1">
    <source>
        <dbReference type="ARBA" id="ARBA00004141"/>
    </source>
</evidence>
<feature type="transmembrane region" description="Helical" evidence="6">
    <location>
        <begin position="182"/>
        <end position="202"/>
    </location>
</feature>
<feature type="transmembrane region" description="Helical" evidence="6">
    <location>
        <begin position="69"/>
        <end position="92"/>
    </location>
</feature>
<evidence type="ECO:0000313" key="8">
    <source>
        <dbReference type="EMBL" id="CAG2148353.1"/>
    </source>
</evidence>
<proteinExistence type="predicted"/>
<organism evidence="8 9">
    <name type="scientific">Cupriavidus numazuensis</name>
    <dbReference type="NCBI Taxonomy" id="221992"/>
    <lineage>
        <taxon>Bacteria</taxon>
        <taxon>Pseudomonadati</taxon>
        <taxon>Pseudomonadota</taxon>
        <taxon>Betaproteobacteria</taxon>
        <taxon>Burkholderiales</taxon>
        <taxon>Burkholderiaceae</taxon>
        <taxon>Cupriavidus</taxon>
    </lineage>
</organism>
<dbReference type="InterPro" id="IPR037185">
    <property type="entry name" value="EmrE-like"/>
</dbReference>
<feature type="domain" description="EamA" evidence="7">
    <location>
        <begin position="184"/>
        <end position="310"/>
    </location>
</feature>
<protein>
    <submittedName>
        <fullName evidence="8">Pseudopaline exporter CntI</fullName>
    </submittedName>
</protein>